<evidence type="ECO:0000256" key="6">
    <source>
        <dbReference type="ARBA" id="ARBA00023274"/>
    </source>
</evidence>
<sequence length="173" mass="18710">MSGCLRSIADVTSHFNKLNLVATKFHSLAPNKSPKLLASKPPEGASNFSSTSASQHIMKLTRMRVVDNSALGKAAQVAGKPPRVIHVYKKTGIGHTGDKVLLAIRGQKTRGYIVGCKGKRHYPMKPRFDTNNVVLVDDNGNPLGTRIKVPIGSHLRANEGDFTKLLAIATKFV</sequence>
<dbReference type="PANTHER" id="PTHR21037">
    <property type="entry name" value="39S RIBOSOMAL PROTEIN L14, MITOCHONDRIAL"/>
    <property type="match status" value="1"/>
</dbReference>
<evidence type="ECO:0000256" key="4">
    <source>
        <dbReference type="ARBA" id="ARBA00022980"/>
    </source>
</evidence>
<dbReference type="InterPro" id="IPR000218">
    <property type="entry name" value="Ribosomal_uL14"/>
</dbReference>
<protein>
    <recommendedName>
        <fullName evidence="7">Large ribosomal subunit protein uL14m</fullName>
    </recommendedName>
    <alternativeName>
        <fullName evidence="8">39S ribosomal protein L14, mitochondrial</fullName>
    </alternativeName>
</protein>
<reference evidence="10" key="1">
    <citation type="submission" date="2022-03" db="EMBL/GenBank/DDBJ databases">
        <authorList>
            <person name="Martin C."/>
        </authorList>
    </citation>
    <scope>NUCLEOTIDE SEQUENCE</scope>
</reference>
<evidence type="ECO:0000256" key="1">
    <source>
        <dbReference type="ARBA" id="ARBA00004173"/>
    </source>
</evidence>
<dbReference type="GO" id="GO:0006412">
    <property type="term" value="P:translation"/>
    <property type="evidence" value="ECO:0007669"/>
    <property type="project" value="InterPro"/>
</dbReference>
<dbReference type="GO" id="GO:0003735">
    <property type="term" value="F:structural constituent of ribosome"/>
    <property type="evidence" value="ECO:0007669"/>
    <property type="project" value="InterPro"/>
</dbReference>
<keyword evidence="3" id="KW-0809">Transit peptide</keyword>
<dbReference type="InterPro" id="IPR036853">
    <property type="entry name" value="Ribosomal_uL14_sf"/>
</dbReference>
<comment type="similarity">
    <text evidence="2">Belongs to the universal ribosomal protein uL14 family.</text>
</comment>
<evidence type="ECO:0000256" key="9">
    <source>
        <dbReference type="SAM" id="MobiDB-lite"/>
    </source>
</evidence>
<evidence type="ECO:0000313" key="11">
    <source>
        <dbReference type="Proteomes" id="UP000749559"/>
    </source>
</evidence>
<dbReference type="FunFam" id="2.40.150.20:FF:000004">
    <property type="entry name" value="39S ribosomal protein L14, mitochondrial"/>
    <property type="match status" value="1"/>
</dbReference>
<dbReference type="EMBL" id="CAIIXF020000008">
    <property type="protein sequence ID" value="CAH1791722.1"/>
    <property type="molecule type" value="Genomic_DNA"/>
</dbReference>
<evidence type="ECO:0000256" key="3">
    <source>
        <dbReference type="ARBA" id="ARBA00022946"/>
    </source>
</evidence>
<dbReference type="GO" id="GO:0005743">
    <property type="term" value="C:mitochondrial inner membrane"/>
    <property type="evidence" value="ECO:0007669"/>
    <property type="project" value="UniProtKB-ARBA"/>
</dbReference>
<keyword evidence="11" id="KW-1185">Reference proteome</keyword>
<dbReference type="Pfam" id="PF00238">
    <property type="entry name" value="Ribosomal_L14"/>
    <property type="match status" value="1"/>
</dbReference>
<evidence type="ECO:0000256" key="7">
    <source>
        <dbReference type="ARBA" id="ARBA00040118"/>
    </source>
</evidence>
<proteinExistence type="inferred from homology"/>
<evidence type="ECO:0000256" key="2">
    <source>
        <dbReference type="ARBA" id="ARBA00010745"/>
    </source>
</evidence>
<dbReference type="AlphaFoldDB" id="A0A8S4PFG0"/>
<gene>
    <name evidence="10" type="ORF">OFUS_LOCUS16776</name>
</gene>
<name>A0A8S4PFG0_OWEFU</name>
<dbReference type="PANTHER" id="PTHR21037:SF3">
    <property type="entry name" value="LARGE RIBOSOMAL SUBUNIT PROTEIN UL14M"/>
    <property type="match status" value="1"/>
</dbReference>
<dbReference type="GO" id="GO:0005840">
    <property type="term" value="C:ribosome"/>
    <property type="evidence" value="ECO:0007669"/>
    <property type="project" value="UniProtKB-KW"/>
</dbReference>
<comment type="caution">
    <text evidence="10">The sequence shown here is derived from an EMBL/GenBank/DDBJ whole genome shotgun (WGS) entry which is preliminary data.</text>
</comment>
<keyword evidence="6" id="KW-0687">Ribonucleoprotein</keyword>
<dbReference type="Gene3D" id="2.40.150.20">
    <property type="entry name" value="Ribosomal protein L14"/>
    <property type="match status" value="1"/>
</dbReference>
<dbReference type="Proteomes" id="UP000749559">
    <property type="component" value="Unassembled WGS sequence"/>
</dbReference>
<evidence type="ECO:0000313" key="10">
    <source>
        <dbReference type="EMBL" id="CAH1791722.1"/>
    </source>
</evidence>
<dbReference type="SUPFAM" id="SSF50193">
    <property type="entry name" value="Ribosomal protein L14"/>
    <property type="match status" value="1"/>
</dbReference>
<keyword evidence="4" id="KW-0689">Ribosomal protein</keyword>
<dbReference type="CDD" id="cd00337">
    <property type="entry name" value="Ribosomal_uL14"/>
    <property type="match status" value="1"/>
</dbReference>
<evidence type="ECO:0000256" key="5">
    <source>
        <dbReference type="ARBA" id="ARBA00023128"/>
    </source>
</evidence>
<dbReference type="GO" id="GO:1990904">
    <property type="term" value="C:ribonucleoprotein complex"/>
    <property type="evidence" value="ECO:0007669"/>
    <property type="project" value="UniProtKB-KW"/>
</dbReference>
<organism evidence="10 11">
    <name type="scientific">Owenia fusiformis</name>
    <name type="common">Polychaete worm</name>
    <dbReference type="NCBI Taxonomy" id="6347"/>
    <lineage>
        <taxon>Eukaryota</taxon>
        <taxon>Metazoa</taxon>
        <taxon>Spiralia</taxon>
        <taxon>Lophotrochozoa</taxon>
        <taxon>Annelida</taxon>
        <taxon>Polychaeta</taxon>
        <taxon>Sedentaria</taxon>
        <taxon>Canalipalpata</taxon>
        <taxon>Sabellida</taxon>
        <taxon>Oweniida</taxon>
        <taxon>Oweniidae</taxon>
        <taxon>Owenia</taxon>
    </lineage>
</organism>
<dbReference type="SMART" id="SM01374">
    <property type="entry name" value="Ribosomal_L14"/>
    <property type="match status" value="1"/>
</dbReference>
<dbReference type="OrthoDB" id="274765at2759"/>
<feature type="region of interest" description="Disordered" evidence="9">
    <location>
        <begin position="31"/>
        <end position="52"/>
    </location>
</feature>
<keyword evidence="5" id="KW-0496">Mitochondrion</keyword>
<accession>A0A8S4PFG0</accession>
<comment type="subcellular location">
    <subcellularLocation>
        <location evidence="1">Mitochondrion</location>
    </subcellularLocation>
</comment>
<dbReference type="HAMAP" id="MF_01367">
    <property type="entry name" value="Ribosomal_uL14"/>
    <property type="match status" value="1"/>
</dbReference>
<evidence type="ECO:0000256" key="8">
    <source>
        <dbReference type="ARBA" id="ARBA00042938"/>
    </source>
</evidence>